<feature type="transmembrane region" description="Helical" evidence="3">
    <location>
        <begin position="12"/>
        <end position="34"/>
    </location>
</feature>
<keyword evidence="3" id="KW-0472">Membrane</keyword>
<dbReference type="STRING" id="5627.A0A1C7MKY7"/>
<dbReference type="AlphaFoldDB" id="A0A1C7MKY7"/>
<protein>
    <recommendedName>
        <fullName evidence="4">DDE Tnp4 domain-containing protein</fullName>
    </recommendedName>
</protein>
<comment type="cofactor">
    <cofactor evidence="1">
        <name>a divalent metal cation</name>
        <dbReference type="ChEBI" id="CHEBI:60240"/>
    </cofactor>
</comment>
<keyword evidence="2" id="KW-0479">Metal-binding</keyword>
<evidence type="ECO:0000259" key="4">
    <source>
        <dbReference type="Pfam" id="PF13359"/>
    </source>
</evidence>
<keyword evidence="3" id="KW-1133">Transmembrane helix</keyword>
<evidence type="ECO:0000313" key="6">
    <source>
        <dbReference type="Proteomes" id="UP000092993"/>
    </source>
</evidence>
<dbReference type="EMBL" id="LUGG01000002">
    <property type="protein sequence ID" value="OBZ77317.1"/>
    <property type="molecule type" value="Genomic_DNA"/>
</dbReference>
<dbReference type="GO" id="GO:0046872">
    <property type="term" value="F:metal ion binding"/>
    <property type="evidence" value="ECO:0007669"/>
    <property type="project" value="UniProtKB-KW"/>
</dbReference>
<keyword evidence="3" id="KW-0812">Transmembrane</keyword>
<organism evidence="5 6">
    <name type="scientific">Grifola frondosa</name>
    <name type="common">Maitake</name>
    <name type="synonym">Polyporus frondosus</name>
    <dbReference type="NCBI Taxonomy" id="5627"/>
    <lineage>
        <taxon>Eukaryota</taxon>
        <taxon>Fungi</taxon>
        <taxon>Dikarya</taxon>
        <taxon>Basidiomycota</taxon>
        <taxon>Agaricomycotina</taxon>
        <taxon>Agaricomycetes</taxon>
        <taxon>Polyporales</taxon>
        <taxon>Grifolaceae</taxon>
        <taxon>Grifola</taxon>
    </lineage>
</organism>
<dbReference type="Pfam" id="PF13359">
    <property type="entry name" value="DDE_Tnp_4"/>
    <property type="match status" value="1"/>
</dbReference>
<dbReference type="OrthoDB" id="3246760at2759"/>
<feature type="domain" description="DDE Tnp4" evidence="4">
    <location>
        <begin position="254"/>
        <end position="339"/>
    </location>
</feature>
<evidence type="ECO:0000256" key="3">
    <source>
        <dbReference type="SAM" id="Phobius"/>
    </source>
</evidence>
<dbReference type="InterPro" id="IPR027806">
    <property type="entry name" value="HARBI1_dom"/>
</dbReference>
<evidence type="ECO:0000256" key="1">
    <source>
        <dbReference type="ARBA" id="ARBA00001968"/>
    </source>
</evidence>
<gene>
    <name evidence="5" type="ORF">A0H81_01878</name>
</gene>
<sequence length="344" mass="39168">MPPRRPPTDRQLWAYVVDNSIGAALIPFIVFLSMNILQEYSPPPLLTFQQMLDIFDDPDELIHPHAVIPADFRPPTLFRERLITDTLVTLEDLITSYSALHDDILYRRVINPGQPIPKISHLPLLFWHSDYSPRDFRRLVRMAPAAFEYILSRIENHPIFFNNSNNAQAPVRDQLAVTLYRFGRYGNVTVGDIAEWAGVSTGTVDNYTKRVMFALIGQHDHALRWPSHAEIEGAKRWVVSKVGCETWRNGYLGVDGTLSELFEKPAWYGDAFFGKNAAFSLNTQVVTFLPTLRFVDYAIGNAGSVHDSEAFRMTHIYHHHARLLGPGEWIWADSAYPSETCEGV</sequence>
<proteinExistence type="predicted"/>
<evidence type="ECO:0000256" key="2">
    <source>
        <dbReference type="ARBA" id="ARBA00022723"/>
    </source>
</evidence>
<dbReference type="Proteomes" id="UP000092993">
    <property type="component" value="Unassembled WGS sequence"/>
</dbReference>
<name>A0A1C7MKY7_GRIFR</name>
<dbReference type="OMA" id="WTENDEM"/>
<comment type="caution">
    <text evidence="5">The sequence shown here is derived from an EMBL/GenBank/DDBJ whole genome shotgun (WGS) entry which is preliminary data.</text>
</comment>
<evidence type="ECO:0000313" key="5">
    <source>
        <dbReference type="EMBL" id="OBZ77317.1"/>
    </source>
</evidence>
<keyword evidence="6" id="KW-1185">Reference proteome</keyword>
<accession>A0A1C7MKY7</accession>
<reference evidence="5 6" key="1">
    <citation type="submission" date="2016-03" db="EMBL/GenBank/DDBJ databases">
        <title>Whole genome sequencing of Grifola frondosa 9006-11.</title>
        <authorList>
            <person name="Min B."/>
            <person name="Park H."/>
            <person name="Kim J.-G."/>
            <person name="Cho H."/>
            <person name="Oh Y.-L."/>
            <person name="Kong W.-S."/>
            <person name="Choi I.-G."/>
        </authorList>
    </citation>
    <scope>NUCLEOTIDE SEQUENCE [LARGE SCALE GENOMIC DNA]</scope>
    <source>
        <strain evidence="5 6">9006-11</strain>
    </source>
</reference>